<keyword evidence="3" id="KW-1185">Reference proteome</keyword>
<dbReference type="EMBL" id="JAESVP010000009">
    <property type="protein sequence ID" value="MBL4929586.1"/>
    <property type="molecule type" value="Genomic_DNA"/>
</dbReference>
<dbReference type="InterPro" id="IPR007048">
    <property type="entry name" value="IraD/Gp25-like"/>
</dbReference>
<evidence type="ECO:0000313" key="3">
    <source>
        <dbReference type="Proteomes" id="UP000619033"/>
    </source>
</evidence>
<organism evidence="2 3">
    <name type="scientific">Fuscibacter oryzae</name>
    <dbReference type="NCBI Taxonomy" id="2803939"/>
    <lineage>
        <taxon>Bacteria</taxon>
        <taxon>Pseudomonadati</taxon>
        <taxon>Pseudomonadota</taxon>
        <taxon>Alphaproteobacteria</taxon>
        <taxon>Rhodobacterales</taxon>
        <taxon>Paracoccaceae</taxon>
        <taxon>Fuscibacter</taxon>
    </lineage>
</organism>
<accession>A0A8J7STV1</accession>
<comment type="caution">
    <text evidence="2">The sequence shown here is derived from an EMBL/GenBank/DDBJ whole genome shotgun (WGS) entry which is preliminary data.</text>
</comment>
<protein>
    <submittedName>
        <fullName evidence="2">GPW/gp25 family protein</fullName>
    </submittedName>
</protein>
<reference evidence="2" key="1">
    <citation type="submission" date="2021-01" db="EMBL/GenBank/DDBJ databases">
        <title>Genome seq and assembly of Tabrizicola sp. KVB23.</title>
        <authorList>
            <person name="Chhetri G."/>
        </authorList>
    </citation>
    <scope>NUCLEOTIDE SEQUENCE</scope>
    <source>
        <strain evidence="2">KVB23</strain>
    </source>
</reference>
<dbReference type="PANTHER" id="PTHR38595:SF1">
    <property type="entry name" value="TYPE VI SECRETION SYSTEM COMPONENT TSSE1"/>
    <property type="match status" value="1"/>
</dbReference>
<gene>
    <name evidence="2" type="ORF">JI744_15885</name>
</gene>
<dbReference type="AlphaFoldDB" id="A0A8J7STV1"/>
<feature type="domain" description="IraD/Gp25-like" evidence="1">
    <location>
        <begin position="56"/>
        <end position="156"/>
    </location>
</feature>
<name>A0A8J7STV1_9RHOB</name>
<sequence>MKERGEGHFQISLMNVFRNAARERDAKKTDDQVTEDGRVLSLRSMERREGAGQGTLRNNLAIDLSSLLGTINLEATEDLTGLDRVRNSVLNYGMTDLSRFTLDDVRRHKLAADLKAALLAHEPRLVADTLVVKLKGGNTTNQHIAFDITAEMAAKPVDVPLEFIAEIDTSVGKVALSNLTVRG</sequence>
<evidence type="ECO:0000313" key="2">
    <source>
        <dbReference type="EMBL" id="MBL4929586.1"/>
    </source>
</evidence>
<dbReference type="Pfam" id="PF04965">
    <property type="entry name" value="GPW_gp25"/>
    <property type="match status" value="1"/>
</dbReference>
<dbReference type="SUPFAM" id="SSF160719">
    <property type="entry name" value="gpW/gp25-like"/>
    <property type="match status" value="1"/>
</dbReference>
<proteinExistence type="predicted"/>
<dbReference type="RefSeq" id="WP_202662130.1">
    <property type="nucleotide sequence ID" value="NZ_JAESVP010000009.1"/>
</dbReference>
<dbReference type="PANTHER" id="PTHR38595">
    <property type="entry name" value="CYTOPLASMIC PROTEIN-RELATED"/>
    <property type="match status" value="1"/>
</dbReference>
<dbReference type="InterPro" id="IPR053176">
    <property type="entry name" value="T6SS_TssE1-like"/>
</dbReference>
<evidence type="ECO:0000259" key="1">
    <source>
        <dbReference type="Pfam" id="PF04965"/>
    </source>
</evidence>
<dbReference type="Proteomes" id="UP000619033">
    <property type="component" value="Unassembled WGS sequence"/>
</dbReference>